<feature type="domain" description="Peptidase C39-like" evidence="2">
    <location>
        <begin position="29"/>
        <end position="165"/>
    </location>
</feature>
<dbReference type="InterPro" id="IPR039564">
    <property type="entry name" value="Peptidase_C39-like"/>
</dbReference>
<name>A0A1I4EWF3_9GAMM</name>
<keyword evidence="1" id="KW-0732">Signal</keyword>
<evidence type="ECO:0000256" key="1">
    <source>
        <dbReference type="SAM" id="SignalP"/>
    </source>
</evidence>
<accession>A0A1I4EWF3</accession>
<protein>
    <submittedName>
        <fullName evidence="3">Papain-like cysteine protease AvrRpt2</fullName>
    </submittedName>
</protein>
<evidence type="ECO:0000313" key="3">
    <source>
        <dbReference type="EMBL" id="SFL09440.1"/>
    </source>
</evidence>
<sequence>MKTMHRLAAAIGIAALSSVAVAGSGYNYLDVPQVTQEHSNWCWAASSVDVLDWYGANPSQCSVVNWAFGRSDACGSNVFDWNSAANSPNALYGQAGSVQSVLQNSGVGSTAYASALSWNAIVNDVNAGHPFVMRFGWYSGGGHILVGYGYDDEPGTRYVGYMNPWPGEGFTWSTYAWTVSAAYDHTWTHSLRTSN</sequence>
<proteinExistence type="predicted"/>
<evidence type="ECO:0000313" key="4">
    <source>
        <dbReference type="Proteomes" id="UP000198725"/>
    </source>
</evidence>
<dbReference type="RefSeq" id="WP_092704727.1">
    <property type="nucleotide sequence ID" value="NZ_FOSR01000014.1"/>
</dbReference>
<dbReference type="Gene3D" id="3.90.70.10">
    <property type="entry name" value="Cysteine proteinases"/>
    <property type="match status" value="1"/>
</dbReference>
<dbReference type="Proteomes" id="UP000198725">
    <property type="component" value="Unassembled WGS sequence"/>
</dbReference>
<keyword evidence="3" id="KW-0378">Hydrolase</keyword>
<feature type="chain" id="PRO_5011790736" evidence="1">
    <location>
        <begin position="23"/>
        <end position="195"/>
    </location>
</feature>
<dbReference type="Pfam" id="PF13529">
    <property type="entry name" value="Peptidase_C39_2"/>
    <property type="match status" value="1"/>
</dbReference>
<gene>
    <name evidence="3" type="ORF">SAMN05192579_11438</name>
</gene>
<organism evidence="3 4">
    <name type="scientific">Rhodanobacter glycinis</name>
    <dbReference type="NCBI Taxonomy" id="582702"/>
    <lineage>
        <taxon>Bacteria</taxon>
        <taxon>Pseudomonadati</taxon>
        <taxon>Pseudomonadota</taxon>
        <taxon>Gammaproteobacteria</taxon>
        <taxon>Lysobacterales</taxon>
        <taxon>Rhodanobacteraceae</taxon>
        <taxon>Rhodanobacter</taxon>
    </lineage>
</organism>
<dbReference type="GO" id="GO:0006508">
    <property type="term" value="P:proteolysis"/>
    <property type="evidence" value="ECO:0007669"/>
    <property type="project" value="UniProtKB-KW"/>
</dbReference>
<keyword evidence="4" id="KW-1185">Reference proteome</keyword>
<dbReference type="EMBL" id="FOSR01000014">
    <property type="protein sequence ID" value="SFL09440.1"/>
    <property type="molecule type" value="Genomic_DNA"/>
</dbReference>
<keyword evidence="3" id="KW-0645">Protease</keyword>
<evidence type="ECO:0000259" key="2">
    <source>
        <dbReference type="Pfam" id="PF13529"/>
    </source>
</evidence>
<dbReference type="AlphaFoldDB" id="A0A1I4EWF3"/>
<dbReference type="GO" id="GO:0008233">
    <property type="term" value="F:peptidase activity"/>
    <property type="evidence" value="ECO:0007669"/>
    <property type="project" value="UniProtKB-KW"/>
</dbReference>
<feature type="signal peptide" evidence="1">
    <location>
        <begin position="1"/>
        <end position="22"/>
    </location>
</feature>
<reference evidence="4" key="1">
    <citation type="submission" date="2016-10" db="EMBL/GenBank/DDBJ databases">
        <authorList>
            <person name="Varghese N."/>
            <person name="Submissions S."/>
        </authorList>
    </citation>
    <scope>NUCLEOTIDE SEQUENCE [LARGE SCALE GENOMIC DNA]</scope>
    <source>
        <strain evidence="4">MO64</strain>
    </source>
</reference>